<proteinExistence type="inferred from homology"/>
<dbReference type="PROSITE" id="PS50983">
    <property type="entry name" value="FE_B12_PBP"/>
    <property type="match status" value="1"/>
</dbReference>
<dbReference type="Proteomes" id="UP000241848">
    <property type="component" value="Unassembled WGS sequence"/>
</dbReference>
<evidence type="ECO:0000256" key="1">
    <source>
        <dbReference type="ARBA" id="ARBA00008814"/>
    </source>
</evidence>
<feature type="signal peptide" evidence="3">
    <location>
        <begin position="1"/>
        <end position="37"/>
    </location>
</feature>
<keyword evidence="2" id="KW-0175">Coiled coil</keyword>
<accession>A0A2T2WLF1</accession>
<reference evidence="5 6" key="1">
    <citation type="journal article" date="2014" name="BMC Genomics">
        <title>Comparison of environmental and isolate Sulfobacillus genomes reveals diverse carbon, sulfur, nitrogen, and hydrogen metabolisms.</title>
        <authorList>
            <person name="Justice N.B."/>
            <person name="Norman A."/>
            <person name="Brown C.T."/>
            <person name="Singh A."/>
            <person name="Thomas B.C."/>
            <person name="Banfield J.F."/>
        </authorList>
    </citation>
    <scope>NUCLEOTIDE SEQUENCE [LARGE SCALE GENOMIC DNA]</scope>
    <source>
        <strain evidence="5">AMDSBA3</strain>
    </source>
</reference>
<dbReference type="GO" id="GO:0071281">
    <property type="term" value="P:cellular response to iron ion"/>
    <property type="evidence" value="ECO:0007669"/>
    <property type="project" value="TreeGrafter"/>
</dbReference>
<organism evidence="5 6">
    <name type="scientific">Sulfobacillus acidophilus</name>
    <dbReference type="NCBI Taxonomy" id="53633"/>
    <lineage>
        <taxon>Bacteria</taxon>
        <taxon>Bacillati</taxon>
        <taxon>Bacillota</taxon>
        <taxon>Clostridia</taxon>
        <taxon>Eubacteriales</taxon>
        <taxon>Clostridiales Family XVII. Incertae Sedis</taxon>
        <taxon>Sulfobacillus</taxon>
    </lineage>
</organism>
<dbReference type="Gene3D" id="3.40.50.1980">
    <property type="entry name" value="Nitrogenase molybdenum iron protein domain"/>
    <property type="match status" value="2"/>
</dbReference>
<comment type="caution">
    <text evidence="5">The sequence shown here is derived from an EMBL/GenBank/DDBJ whole genome shotgun (WGS) entry which is preliminary data.</text>
</comment>
<evidence type="ECO:0000256" key="2">
    <source>
        <dbReference type="SAM" id="Coils"/>
    </source>
</evidence>
<keyword evidence="3" id="KW-0732">Signal</keyword>
<evidence type="ECO:0000259" key="4">
    <source>
        <dbReference type="PROSITE" id="PS50983"/>
    </source>
</evidence>
<feature type="coiled-coil region" evidence="2">
    <location>
        <begin position="182"/>
        <end position="209"/>
    </location>
</feature>
<dbReference type="AlphaFoldDB" id="A0A2T2WLF1"/>
<dbReference type="Pfam" id="PF01497">
    <property type="entry name" value="Peripla_BP_2"/>
    <property type="match status" value="1"/>
</dbReference>
<sequence length="330" mass="35435">MRPFSPKVHYLVKRGTLVFKRITLAALSVAASAVVLAGCGTTAQVTSAPSNHRIKLVDDLHQTVILNKPATRIVALEPSNAEIVLDLGLKREVVGMDDSIFQYTPAPWHAELKGIPNIGPSYPGISVEKVVAAKPDLVVASTGIKGLSDLKQFHIPVLILNPASIVGVYHDIKLVGEATGRTRQAQSVVRQMRAQMDAIEQKVKTTHQRPKVFYDLGDLYTAGPHSFINSLINLAGAVNVGASMSTQAYPLVTAEQVVKADPNDILIDSSAGTTVSQEDQRAGFSAILAVKTGHVYVMPNSSYIDEPSPALVMGLKELVHIIHPHLKIGE</sequence>
<evidence type="ECO:0000313" key="6">
    <source>
        <dbReference type="Proteomes" id="UP000241848"/>
    </source>
</evidence>
<dbReference type="InterPro" id="IPR002491">
    <property type="entry name" value="ABC_transptr_periplasmic_BD"/>
</dbReference>
<protein>
    <submittedName>
        <fullName evidence="5">ABC transporter substrate-binding protein</fullName>
    </submittedName>
</protein>
<evidence type="ECO:0000256" key="3">
    <source>
        <dbReference type="SAM" id="SignalP"/>
    </source>
</evidence>
<name>A0A2T2WLF1_9FIRM</name>
<comment type="similarity">
    <text evidence="1">Belongs to the bacterial solute-binding protein 8 family.</text>
</comment>
<evidence type="ECO:0000313" key="5">
    <source>
        <dbReference type="EMBL" id="PSR23067.1"/>
    </source>
</evidence>
<feature type="chain" id="PRO_5038895997" evidence="3">
    <location>
        <begin position="38"/>
        <end position="330"/>
    </location>
</feature>
<dbReference type="InterPro" id="IPR050902">
    <property type="entry name" value="ABC_Transporter_SBP"/>
</dbReference>
<dbReference type="PANTHER" id="PTHR30535:SF34">
    <property type="entry name" value="MOLYBDATE-BINDING PROTEIN MOLA"/>
    <property type="match status" value="1"/>
</dbReference>
<dbReference type="PANTHER" id="PTHR30535">
    <property type="entry name" value="VITAMIN B12-BINDING PROTEIN"/>
    <property type="match status" value="1"/>
</dbReference>
<dbReference type="SUPFAM" id="SSF53807">
    <property type="entry name" value="Helical backbone' metal receptor"/>
    <property type="match status" value="1"/>
</dbReference>
<dbReference type="EMBL" id="PXYV01000009">
    <property type="protein sequence ID" value="PSR23067.1"/>
    <property type="molecule type" value="Genomic_DNA"/>
</dbReference>
<gene>
    <name evidence="5" type="ORF">C7B45_04355</name>
</gene>
<feature type="domain" description="Fe/B12 periplasmic-binding" evidence="4">
    <location>
        <begin position="72"/>
        <end position="326"/>
    </location>
</feature>